<organism evidence="2 3">
    <name type="scientific">Coniosporium apollinis</name>
    <dbReference type="NCBI Taxonomy" id="61459"/>
    <lineage>
        <taxon>Eukaryota</taxon>
        <taxon>Fungi</taxon>
        <taxon>Dikarya</taxon>
        <taxon>Ascomycota</taxon>
        <taxon>Pezizomycotina</taxon>
        <taxon>Dothideomycetes</taxon>
        <taxon>Dothideomycetes incertae sedis</taxon>
        <taxon>Coniosporium</taxon>
    </lineage>
</organism>
<feature type="region of interest" description="Disordered" evidence="1">
    <location>
        <begin position="356"/>
        <end position="498"/>
    </location>
</feature>
<feature type="region of interest" description="Disordered" evidence="1">
    <location>
        <begin position="165"/>
        <end position="187"/>
    </location>
</feature>
<feature type="compositionally biased region" description="Basic and acidic residues" evidence="1">
    <location>
        <begin position="392"/>
        <end position="408"/>
    </location>
</feature>
<gene>
    <name evidence="2" type="ORF">H2201_002179</name>
</gene>
<comment type="caution">
    <text evidence="2">The sequence shown here is derived from an EMBL/GenBank/DDBJ whole genome shotgun (WGS) entry which is preliminary data.</text>
</comment>
<feature type="compositionally biased region" description="Polar residues" evidence="1">
    <location>
        <begin position="467"/>
        <end position="489"/>
    </location>
</feature>
<evidence type="ECO:0000313" key="3">
    <source>
        <dbReference type="Proteomes" id="UP001172684"/>
    </source>
</evidence>
<accession>A0ABQ9NZ42</accession>
<feature type="compositionally biased region" description="Acidic residues" evidence="1">
    <location>
        <begin position="438"/>
        <end position="450"/>
    </location>
</feature>
<dbReference type="Proteomes" id="UP001172684">
    <property type="component" value="Unassembled WGS sequence"/>
</dbReference>
<keyword evidence="3" id="KW-1185">Reference proteome</keyword>
<feature type="region of interest" description="Disordered" evidence="1">
    <location>
        <begin position="22"/>
        <end position="50"/>
    </location>
</feature>
<feature type="region of interest" description="Disordered" evidence="1">
    <location>
        <begin position="315"/>
        <end position="340"/>
    </location>
</feature>
<name>A0ABQ9NZ42_9PEZI</name>
<reference evidence="2" key="1">
    <citation type="submission" date="2022-10" db="EMBL/GenBank/DDBJ databases">
        <title>Culturing micro-colonial fungi from biological soil crusts in the Mojave desert and describing Neophaeococcomyces mojavensis, and introducing the new genera and species Taxawa tesnikishii.</title>
        <authorList>
            <person name="Kurbessoian T."/>
            <person name="Stajich J.E."/>
        </authorList>
    </citation>
    <scope>NUCLEOTIDE SEQUENCE</scope>
    <source>
        <strain evidence="2">TK_1</strain>
    </source>
</reference>
<dbReference type="EMBL" id="JAPDRL010000011">
    <property type="protein sequence ID" value="KAJ9667644.1"/>
    <property type="molecule type" value="Genomic_DNA"/>
</dbReference>
<feature type="compositionally biased region" description="Acidic residues" evidence="1">
    <location>
        <begin position="363"/>
        <end position="376"/>
    </location>
</feature>
<sequence length="498" mass="55550">MKPSLFRYSFLAEDLPVAPSMTSYERTRLPGDPESNYGQIRDETPQKGLGTSGLDALATAAEIDRAETILFEAGRDAWYDSSSRASTPEYESTDEANVAAPGKIPDYCVDRASLDVLCAAARHVEAGGEANTEVQVQDEAEIETEVGSEAEMDVDAGFEVGLDTEAESEAEPELDTKLDAGLDVGDNTEADTEVEVEADEDDDDDPNHFRFVVGRFTEDKDGNPIDQVALLTLRCIDKNGNLRIHSLKSPQNWDDKKEILKLNRHKNQYLRRATKKPQREIQAWQEDEREHLKSLYLANDQITVAQAMKSLNKFNKGKTWNSGVKGQDLPRKERTVASVHSEWIRKNGAIENLKKELALQDEQGTEPTEEVEEEGQEEKQQQEQSQEEESTDKEHSGEDNQDLTHDNDEIMDVDGPAPQNPTGAASGSQKRKRKALEDVDDDEADNEEERAEPPTKRRKAPARTLKTARSNEGGSTTTLPVNNAGNTVLNRLRKRKQM</sequence>
<evidence type="ECO:0000313" key="2">
    <source>
        <dbReference type="EMBL" id="KAJ9667644.1"/>
    </source>
</evidence>
<evidence type="ECO:0000256" key="1">
    <source>
        <dbReference type="SAM" id="MobiDB-lite"/>
    </source>
</evidence>
<proteinExistence type="predicted"/>
<protein>
    <submittedName>
        <fullName evidence="2">Uncharacterized protein</fullName>
    </submittedName>
</protein>